<dbReference type="GO" id="GO:0016747">
    <property type="term" value="F:acyltransferase activity, transferring groups other than amino-acyl groups"/>
    <property type="evidence" value="ECO:0007669"/>
    <property type="project" value="InterPro"/>
</dbReference>
<dbReference type="PANTHER" id="PTHR43617">
    <property type="entry name" value="L-AMINO ACID N-ACETYLTRANSFERASE"/>
    <property type="match status" value="1"/>
</dbReference>
<dbReference type="Gene3D" id="3.40.630.30">
    <property type="match status" value="1"/>
</dbReference>
<dbReference type="Pfam" id="PF00583">
    <property type="entry name" value="Acetyltransf_1"/>
    <property type="match status" value="1"/>
</dbReference>
<gene>
    <name evidence="3" type="ORF">IZO911_LOCUS22038</name>
    <name evidence="4" type="ORF">KXQ929_LOCUS9720</name>
</gene>
<dbReference type="EMBL" id="CAJNOE010000242">
    <property type="protein sequence ID" value="CAF1082449.1"/>
    <property type="molecule type" value="Genomic_DNA"/>
</dbReference>
<evidence type="ECO:0000313" key="5">
    <source>
        <dbReference type="Proteomes" id="UP000663860"/>
    </source>
</evidence>
<dbReference type="Proteomes" id="UP000663860">
    <property type="component" value="Unassembled WGS sequence"/>
</dbReference>
<feature type="region of interest" description="Disordered" evidence="1">
    <location>
        <begin position="357"/>
        <end position="408"/>
    </location>
</feature>
<dbReference type="CDD" id="cd04301">
    <property type="entry name" value="NAT_SF"/>
    <property type="match status" value="1"/>
</dbReference>
<feature type="domain" description="N-acetyltransferase" evidence="2">
    <location>
        <begin position="2"/>
        <end position="154"/>
    </location>
</feature>
<proteinExistence type="predicted"/>
<comment type="caution">
    <text evidence="3">The sequence shown here is derived from an EMBL/GenBank/DDBJ whole genome shotgun (WGS) entry which is preliminary data.</text>
</comment>
<dbReference type="AlphaFoldDB" id="A0A814MT87"/>
<evidence type="ECO:0000259" key="2">
    <source>
        <dbReference type="PROSITE" id="PS51186"/>
    </source>
</evidence>
<dbReference type="EMBL" id="CAJOBB010000448">
    <property type="protein sequence ID" value="CAF3681761.1"/>
    <property type="molecule type" value="Genomic_DNA"/>
</dbReference>
<evidence type="ECO:0000256" key="1">
    <source>
        <dbReference type="SAM" id="MobiDB-lite"/>
    </source>
</evidence>
<protein>
    <recommendedName>
        <fullName evidence="2">N-acetyltransferase domain-containing protein</fullName>
    </recommendedName>
</protein>
<dbReference type="InterPro" id="IPR000182">
    <property type="entry name" value="GNAT_dom"/>
</dbReference>
<reference evidence="3" key="1">
    <citation type="submission" date="2021-02" db="EMBL/GenBank/DDBJ databases">
        <authorList>
            <person name="Nowell W R."/>
        </authorList>
    </citation>
    <scope>NUCLEOTIDE SEQUENCE</scope>
</reference>
<accession>A0A814MT87</accession>
<dbReference type="PANTHER" id="PTHR43617:SF2">
    <property type="entry name" value="UPF0039 PROTEIN SLL0451"/>
    <property type="match status" value="1"/>
</dbReference>
<dbReference type="InterPro" id="IPR050276">
    <property type="entry name" value="MshD_Acetyltransferase"/>
</dbReference>
<sequence>MLEIRREENSDKNEVFRIHQDGFQRNDEAELVDKLRKNKQFNSNLSFVAIVDKKIVGHILFTPIQINYPLTSQSIASLALAPIAVLTEYQKQGIGSKLIEYALNELKLQGFTSIVVLGHEHFYPKFGFLPAKKYNIRAPFPLENDDCFMALELIPQTLPLNNFELIIMPITKRTTKTVSYAERDDDDDDFVSTVDNTKKNRNVKSNDPVKSTTEQSSKKHDKKLCTLEKKEPVLIPSSTKENPIVIDDKESTNSQSTVSSNDSKSSSQNLTDIDDQEETSSPKNKRMKHEEDDTNGNQSNGENEEELAPSKQIEAINKKNEIPVISSIDLNKSLTSSSNSLYFQSFFVSALSLDQTSDLPKKRSSGPLGFPTSKINIPSPNVPRVGLSRKSSTIKPLHPNFTSHVVHE</sequence>
<dbReference type="Proteomes" id="UP000663868">
    <property type="component" value="Unassembled WGS sequence"/>
</dbReference>
<feature type="compositionally biased region" description="Polar residues" evidence="1">
    <location>
        <begin position="203"/>
        <end position="215"/>
    </location>
</feature>
<feature type="compositionally biased region" description="Basic and acidic residues" evidence="1">
    <location>
        <begin position="223"/>
        <end position="232"/>
    </location>
</feature>
<dbReference type="PROSITE" id="PS51186">
    <property type="entry name" value="GNAT"/>
    <property type="match status" value="1"/>
</dbReference>
<feature type="region of interest" description="Disordered" evidence="1">
    <location>
        <begin position="177"/>
        <end position="311"/>
    </location>
</feature>
<evidence type="ECO:0000313" key="4">
    <source>
        <dbReference type="EMBL" id="CAF3681761.1"/>
    </source>
</evidence>
<feature type="compositionally biased region" description="Low complexity" evidence="1">
    <location>
        <begin position="252"/>
        <end position="269"/>
    </location>
</feature>
<organism evidence="3 5">
    <name type="scientific">Adineta steineri</name>
    <dbReference type="NCBI Taxonomy" id="433720"/>
    <lineage>
        <taxon>Eukaryota</taxon>
        <taxon>Metazoa</taxon>
        <taxon>Spiralia</taxon>
        <taxon>Gnathifera</taxon>
        <taxon>Rotifera</taxon>
        <taxon>Eurotatoria</taxon>
        <taxon>Bdelloidea</taxon>
        <taxon>Adinetida</taxon>
        <taxon>Adinetidae</taxon>
        <taxon>Adineta</taxon>
    </lineage>
</organism>
<dbReference type="InterPro" id="IPR016181">
    <property type="entry name" value="Acyl_CoA_acyltransferase"/>
</dbReference>
<dbReference type="SUPFAM" id="SSF55729">
    <property type="entry name" value="Acyl-CoA N-acyltransferases (Nat)"/>
    <property type="match status" value="1"/>
</dbReference>
<evidence type="ECO:0000313" key="3">
    <source>
        <dbReference type="EMBL" id="CAF1082449.1"/>
    </source>
</evidence>
<name>A0A814MT87_9BILA</name>